<gene>
    <name evidence="1" type="ORF">MM415A00229_0035</name>
    <name evidence="2" type="ORF">MM415B02125_0010</name>
</gene>
<dbReference type="EMBL" id="MT142617">
    <property type="protein sequence ID" value="QJA86139.1"/>
    <property type="molecule type" value="Genomic_DNA"/>
</dbReference>
<evidence type="ECO:0000313" key="2">
    <source>
        <dbReference type="EMBL" id="QJA86139.1"/>
    </source>
</evidence>
<organism evidence="2">
    <name type="scientific">viral metagenome</name>
    <dbReference type="NCBI Taxonomy" id="1070528"/>
    <lineage>
        <taxon>unclassified sequences</taxon>
        <taxon>metagenomes</taxon>
        <taxon>organismal metagenomes</taxon>
    </lineage>
</organism>
<sequence length="132" mass="14222">MSNESFRRAMEGYQVPIKTTPTIDVGVTDLYGTLLESAGTYQLHPSQRHVKCATTNTGAYTIAMPTAAECEGEIFCIYMVARDTVDVTLTDHADDTAVGDLGGADITLNLAADCVILYCDGISWRTLYSTGI</sequence>
<protein>
    <submittedName>
        <fullName evidence="2">Uncharacterized protein</fullName>
    </submittedName>
</protein>
<proteinExistence type="predicted"/>
<reference evidence="2" key="1">
    <citation type="submission" date="2020-03" db="EMBL/GenBank/DDBJ databases">
        <title>The deep terrestrial virosphere.</title>
        <authorList>
            <person name="Holmfeldt K."/>
            <person name="Nilsson E."/>
            <person name="Simone D."/>
            <person name="Lopez-Fernandez M."/>
            <person name="Wu X."/>
            <person name="de Brujin I."/>
            <person name="Lundin D."/>
            <person name="Andersson A."/>
            <person name="Bertilsson S."/>
            <person name="Dopson M."/>
        </authorList>
    </citation>
    <scope>NUCLEOTIDE SEQUENCE</scope>
    <source>
        <strain evidence="1">MM415A00229</strain>
        <strain evidence="2">MM415B02125</strain>
    </source>
</reference>
<accession>A0A6M3KVW8</accession>
<dbReference type="AlphaFoldDB" id="A0A6M3KVW8"/>
<name>A0A6M3KVW8_9ZZZZ</name>
<dbReference type="EMBL" id="MT142523">
    <property type="protein sequence ID" value="QJA84087.1"/>
    <property type="molecule type" value="Genomic_DNA"/>
</dbReference>
<evidence type="ECO:0000313" key="1">
    <source>
        <dbReference type="EMBL" id="QJA84087.1"/>
    </source>
</evidence>